<evidence type="ECO:0000256" key="1">
    <source>
        <dbReference type="ARBA" id="ARBA00022741"/>
    </source>
</evidence>
<dbReference type="PANTHER" id="PTHR47961:SF6">
    <property type="entry name" value="DNA-DIRECTED DNA POLYMERASE"/>
    <property type="match status" value="1"/>
</dbReference>
<dbReference type="GO" id="GO:0016787">
    <property type="term" value="F:hydrolase activity"/>
    <property type="evidence" value="ECO:0007669"/>
    <property type="project" value="UniProtKB-KW"/>
</dbReference>
<keyword evidence="4" id="KW-0067">ATP-binding</keyword>
<dbReference type="InterPro" id="IPR014001">
    <property type="entry name" value="Helicase_ATP-bd"/>
</dbReference>
<dbReference type="InterPro" id="IPR001650">
    <property type="entry name" value="Helicase_C-like"/>
</dbReference>
<keyword evidence="1" id="KW-0547">Nucleotide-binding</keyword>
<dbReference type="Pfam" id="PF00270">
    <property type="entry name" value="DEAD"/>
    <property type="match status" value="1"/>
</dbReference>
<dbReference type="PROSITE" id="PS51192">
    <property type="entry name" value="HELICASE_ATP_BIND_1"/>
    <property type="match status" value="1"/>
</dbReference>
<dbReference type="Gene3D" id="3.40.50.300">
    <property type="entry name" value="P-loop containing nucleotide triphosphate hydrolases"/>
    <property type="match status" value="2"/>
</dbReference>
<dbReference type="GO" id="GO:0004386">
    <property type="term" value="F:helicase activity"/>
    <property type="evidence" value="ECO:0007669"/>
    <property type="project" value="UniProtKB-KW"/>
</dbReference>
<dbReference type="Proteomes" id="UP000042738">
    <property type="component" value="Chromosome"/>
</dbReference>
<dbReference type="GeneID" id="93737445"/>
<organism evidence="7 8">
    <name type="scientific">Serratia symbiotica</name>
    <dbReference type="NCBI Taxonomy" id="138074"/>
    <lineage>
        <taxon>Bacteria</taxon>
        <taxon>Pseudomonadati</taxon>
        <taxon>Pseudomonadota</taxon>
        <taxon>Gammaproteobacteria</taxon>
        <taxon>Enterobacterales</taxon>
        <taxon>Yersiniaceae</taxon>
        <taxon>Serratia</taxon>
    </lineage>
</organism>
<dbReference type="AlphaFoldDB" id="A0A7D5TC02"/>
<evidence type="ECO:0000259" key="5">
    <source>
        <dbReference type="PROSITE" id="PS51192"/>
    </source>
</evidence>
<dbReference type="InterPro" id="IPR027417">
    <property type="entry name" value="P-loop_NTPase"/>
</dbReference>
<dbReference type="InterPro" id="IPR050474">
    <property type="entry name" value="Hel308_SKI2-like"/>
</dbReference>
<keyword evidence="3 7" id="KW-0347">Helicase</keyword>
<dbReference type="GO" id="GO:0003676">
    <property type="term" value="F:nucleic acid binding"/>
    <property type="evidence" value="ECO:0007669"/>
    <property type="project" value="InterPro"/>
</dbReference>
<reference evidence="7 8" key="1">
    <citation type="journal article" date="2014" name="Genome Announc.">
        <title>Whole-Genome Sequence of Serratia symbiotica Strain CWBI-2.3T, a Free-Living Symbiont of the Black Bean Aphid Aphis fabae.</title>
        <authorList>
            <person name="Foray V."/>
            <person name="Grigorescu A.S."/>
            <person name="Sabri A."/>
            <person name="Haubruge E."/>
            <person name="Lognay G."/>
            <person name="Francis F."/>
            <person name="Fauconnier M.L."/>
            <person name="Hance T."/>
            <person name="Thonart P."/>
        </authorList>
    </citation>
    <scope>NUCLEOTIDE SEQUENCE [LARGE SCALE GENOMIC DNA]</scope>
    <source>
        <strain evidence="7">CWBI-2.3</strain>
    </source>
</reference>
<feature type="domain" description="Helicase ATP-binding" evidence="5">
    <location>
        <begin position="120"/>
        <end position="240"/>
    </location>
</feature>
<proteinExistence type="predicted"/>
<evidence type="ECO:0000256" key="3">
    <source>
        <dbReference type="ARBA" id="ARBA00022806"/>
    </source>
</evidence>
<feature type="domain" description="Helicase C-terminal" evidence="6">
    <location>
        <begin position="343"/>
        <end position="504"/>
    </location>
</feature>
<dbReference type="InterPro" id="IPR011545">
    <property type="entry name" value="DEAD/DEAH_box_helicase_dom"/>
</dbReference>
<evidence type="ECO:0000256" key="4">
    <source>
        <dbReference type="ARBA" id="ARBA00022840"/>
    </source>
</evidence>
<dbReference type="SMART" id="SM00490">
    <property type="entry name" value="HELICc"/>
    <property type="match status" value="1"/>
</dbReference>
<evidence type="ECO:0000259" key="6">
    <source>
        <dbReference type="PROSITE" id="PS51194"/>
    </source>
</evidence>
<evidence type="ECO:0000313" key="8">
    <source>
        <dbReference type="Proteomes" id="UP000042738"/>
    </source>
</evidence>
<dbReference type="EMBL" id="CP050855">
    <property type="protein sequence ID" value="QLH63699.1"/>
    <property type="molecule type" value="Genomic_DNA"/>
</dbReference>
<protein>
    <submittedName>
        <fullName evidence="7">DEAD/DEAH box helicase</fullName>
    </submittedName>
</protein>
<dbReference type="GO" id="GO:0005524">
    <property type="term" value="F:ATP binding"/>
    <property type="evidence" value="ECO:0007669"/>
    <property type="project" value="UniProtKB-KW"/>
</dbReference>
<dbReference type="SMART" id="SM00487">
    <property type="entry name" value="DEXDc"/>
    <property type="match status" value="1"/>
</dbReference>
<dbReference type="SUPFAM" id="SSF52540">
    <property type="entry name" value="P-loop containing nucleoside triphosphate hydrolases"/>
    <property type="match status" value="1"/>
</dbReference>
<keyword evidence="2" id="KW-0378">Hydrolase</keyword>
<gene>
    <name evidence="7" type="ORF">SYMBAF_13210</name>
</gene>
<evidence type="ECO:0000256" key="2">
    <source>
        <dbReference type="ARBA" id="ARBA00022801"/>
    </source>
</evidence>
<dbReference type="PROSITE" id="PS51194">
    <property type="entry name" value="HELICASE_CTER"/>
    <property type="match status" value="1"/>
</dbReference>
<evidence type="ECO:0000313" key="7">
    <source>
        <dbReference type="EMBL" id="QLH63699.1"/>
    </source>
</evidence>
<dbReference type="PANTHER" id="PTHR47961">
    <property type="entry name" value="DNA POLYMERASE THETA, PUTATIVE (AFU_ORTHOLOGUE AFUA_1G05260)-RELATED"/>
    <property type="match status" value="1"/>
</dbReference>
<accession>A0A7D5TC02</accession>
<dbReference type="RefSeq" id="WP_185899906.1">
    <property type="nucleotide sequence ID" value="NZ_CP050855.1"/>
</dbReference>
<sequence>MSIENFEMELDKIKNSKGKKINLVEDFLIDIYRRLDHTENYNSCIKAICHIANLQLEDAMVQQLLHDCIIKSRIFLYDDMLGNSDIGYNPNISPQDIFLKSFYTSSVSETTLTKPQKEIFNEFQKSRRLIVSAPTSFGKTRIIREIISHNEYKMVVIIMPTVSLLSEAYNDFKHEFSDRYIVSKSSKIKIEEKKEYILILTPERMSVLMQDNINLRVDFFVMDEIYKADYKLNDDRYKVFADILYRLTKSGADLYLIGPYISAFSEKFRSKFNIKMLRYDIEIVQKDYYELDVVSRRGSHLIEGVDIRVVGDKYKNLKKITGNDKIDGKYLIYRYQKQYVESLAEKFIKDLDDKEYNRSLVDYLENNISKSWSLVQCLKKGVAFHHGAMPRHIQDLLIDEFNKNNEEGVKYLFCTTSLTEGVNSTAKNVVLYDLKIGDGNQIKSLDRRNIEGRAGRFMQHFLGRVFYFDHVDRDINEDTNVEIEFVDSSNPDIETLVQLSESDISEDSRNKYKSFVEYLSGLNIPLNLLKDNKFVDISGQITLIEHLRNDANFANYHYSTQYPVIEKLESILSIIYDCLFTKSNRGRNFDGDIGKKILLDLTKYYIYKQPSFPVLLNSGTLKYLREKENARIRLTFDLITKYFEFIWPRYIKAFENLFNFVAGEKGTKNISLDYIVSLLEYGTNNNHEIILRDAGIPREIIIKISTIFFNCESYQDVQSIYKKRRNEIINKLSNIELRILDKYI</sequence>
<name>A0A7D5TC02_9GAMM</name>
<dbReference type="Pfam" id="PF00271">
    <property type="entry name" value="Helicase_C"/>
    <property type="match status" value="1"/>
</dbReference>